<evidence type="ECO:0000256" key="1">
    <source>
        <dbReference type="SAM" id="MobiDB-lite"/>
    </source>
</evidence>
<proteinExistence type="predicted"/>
<reference evidence="3" key="1">
    <citation type="journal article" date="2013" name="Ind. Biotechnol.">
        <title>Comparative genomics analysis of Trichoderma reesei strains.</title>
        <authorList>
            <person name="Koike H."/>
            <person name="Aerts A."/>
            <person name="LaButti K."/>
            <person name="Grigoriev I.V."/>
            <person name="Baker S.E."/>
        </authorList>
    </citation>
    <scope>NUCLEOTIDE SEQUENCE [LARGE SCALE GENOMIC DNA]</scope>
    <source>
        <strain evidence="3">ATCC 56765 / BCRC 32924 / NRRL 11460 / Rut C-30</strain>
    </source>
</reference>
<organism evidence="2 3">
    <name type="scientific">Hypocrea jecorina (strain ATCC 56765 / BCRC 32924 / NRRL 11460 / Rut C-30)</name>
    <name type="common">Trichoderma reesei</name>
    <dbReference type="NCBI Taxonomy" id="1344414"/>
    <lineage>
        <taxon>Eukaryota</taxon>
        <taxon>Fungi</taxon>
        <taxon>Dikarya</taxon>
        <taxon>Ascomycota</taxon>
        <taxon>Pezizomycotina</taxon>
        <taxon>Sordariomycetes</taxon>
        <taxon>Hypocreomycetidae</taxon>
        <taxon>Hypocreales</taxon>
        <taxon>Hypocreaceae</taxon>
        <taxon>Trichoderma</taxon>
    </lineage>
</organism>
<feature type="region of interest" description="Disordered" evidence="1">
    <location>
        <begin position="174"/>
        <end position="201"/>
    </location>
</feature>
<dbReference type="OrthoDB" id="5377226at2759"/>
<feature type="region of interest" description="Disordered" evidence="1">
    <location>
        <begin position="1"/>
        <end position="96"/>
    </location>
</feature>
<dbReference type="Proteomes" id="UP000024376">
    <property type="component" value="Unassembled WGS sequence"/>
</dbReference>
<sequence length="245" mass="27795">MPYVDNDIPLATKRKWNHDDEPYNRSPSHPSPREASEPFHASTISPMPKTRKTLHPTKRLRAHHHHHQDTDHDVHSSHHRLLSPREPSTVGTPGKVTSTTLLPCHVCHRRPTKKSDLDSFARCQSCREQTCFICMRECQQQRTLYSNPAAAAAIIRKEDGGDEDALSRSFRMDDADATPSIPHIDYNNDDVDVDIRDDDDDDAHERKTQRYTHHSMICSKCCVEKGAEGEVICLGCLSDPYANTP</sequence>
<protein>
    <submittedName>
        <fullName evidence="2">Uncharacterized protein</fullName>
    </submittedName>
</protein>
<feature type="compositionally biased region" description="Basic residues" evidence="1">
    <location>
        <begin position="49"/>
        <end position="67"/>
    </location>
</feature>
<evidence type="ECO:0000313" key="3">
    <source>
        <dbReference type="Proteomes" id="UP000024376"/>
    </source>
</evidence>
<gene>
    <name evidence="2" type="ORF">M419DRAFT_125672</name>
</gene>
<dbReference type="EMBL" id="KI911139">
    <property type="protein sequence ID" value="ETS06238.1"/>
    <property type="molecule type" value="Genomic_DNA"/>
</dbReference>
<feature type="compositionally biased region" description="Acidic residues" evidence="1">
    <location>
        <begin position="187"/>
        <end position="201"/>
    </location>
</feature>
<dbReference type="AlphaFoldDB" id="A0A024SJM0"/>
<accession>A0A024SJM0</accession>
<evidence type="ECO:0000313" key="2">
    <source>
        <dbReference type="EMBL" id="ETS06238.1"/>
    </source>
</evidence>
<dbReference type="KEGG" id="trr:M419DRAFT_125672"/>
<dbReference type="HOGENOM" id="CLU_049751_1_1_1"/>
<name>A0A024SJM0_HYPJR</name>